<proteinExistence type="predicted"/>
<accession>A0A2B5VQQ7</accession>
<feature type="domain" description="Endospore appendages core" evidence="1">
    <location>
        <begin position="29"/>
        <end position="126"/>
    </location>
</feature>
<comment type="caution">
    <text evidence="2">The sequence shown here is derived from an EMBL/GenBank/DDBJ whole genome shotgun (WGS) entry which is preliminary data.</text>
</comment>
<sequence>MHGRKNGKQRPLCIAFPAPVSCPPCSSVCNVVCNEICGNILLNDRVMNLEIWKRGIIGKSTVTVAVFNSTMSNSSIKVTIIRVIGNPVEFIVPFGNTLSTTVDDAKSVIVSQENVGSTEGKYCLEVCFAVSG</sequence>
<organism evidence="2 3">
    <name type="scientific">Bacillus toyonensis</name>
    <dbReference type="NCBI Taxonomy" id="155322"/>
    <lineage>
        <taxon>Bacteria</taxon>
        <taxon>Bacillati</taxon>
        <taxon>Bacillota</taxon>
        <taxon>Bacilli</taxon>
        <taxon>Bacillales</taxon>
        <taxon>Bacillaceae</taxon>
        <taxon>Bacillus</taxon>
        <taxon>Bacillus cereus group</taxon>
    </lineage>
</organism>
<evidence type="ECO:0000313" key="2">
    <source>
        <dbReference type="EMBL" id="PGG94800.1"/>
    </source>
</evidence>
<gene>
    <name evidence="2" type="ORF">CON73_00560</name>
</gene>
<dbReference type="AlphaFoldDB" id="A0A2B5VQQ7"/>
<dbReference type="Proteomes" id="UP000225320">
    <property type="component" value="Unassembled WGS sequence"/>
</dbReference>
<name>A0A2B5VQQ7_9BACI</name>
<dbReference type="RefSeq" id="WP_098087704.1">
    <property type="nucleotide sequence ID" value="NZ_NUCP01000034.1"/>
</dbReference>
<evidence type="ECO:0000313" key="3">
    <source>
        <dbReference type="Proteomes" id="UP000225320"/>
    </source>
</evidence>
<evidence type="ECO:0000259" key="1">
    <source>
        <dbReference type="Pfam" id="PF13157"/>
    </source>
</evidence>
<dbReference type="EMBL" id="NVOI01000009">
    <property type="protein sequence ID" value="PGG94800.1"/>
    <property type="molecule type" value="Genomic_DNA"/>
</dbReference>
<protein>
    <recommendedName>
        <fullName evidence="1">Endospore appendages core domain-containing protein</fullName>
    </recommendedName>
</protein>
<dbReference type="Pfam" id="PF13157">
    <property type="entry name" value="Enas"/>
    <property type="match status" value="1"/>
</dbReference>
<reference evidence="2 3" key="1">
    <citation type="submission" date="2017-09" db="EMBL/GenBank/DDBJ databases">
        <title>Large-scale bioinformatics analysis of Bacillus genomes uncovers conserved roles of natural products in bacterial physiology.</title>
        <authorList>
            <consortium name="Agbiome Team Llc"/>
            <person name="Bleich R.M."/>
            <person name="Grubbs K.J."/>
            <person name="Santa Maria K.C."/>
            <person name="Allen S.E."/>
            <person name="Farag S."/>
            <person name="Shank E.A."/>
            <person name="Bowers A."/>
        </authorList>
    </citation>
    <scope>NUCLEOTIDE SEQUENCE [LARGE SCALE GENOMIC DNA]</scope>
    <source>
        <strain evidence="2 3">AFS094862</strain>
    </source>
</reference>
<dbReference type="InterPro" id="IPR025055">
    <property type="entry name" value="Ena_core"/>
</dbReference>